<dbReference type="AlphaFoldDB" id="A0A1B6DPH2"/>
<evidence type="ECO:0000256" key="4">
    <source>
        <dbReference type="ARBA" id="ARBA00023163"/>
    </source>
</evidence>
<feature type="domain" description="Fork-head" evidence="7">
    <location>
        <begin position="80"/>
        <end position="155"/>
    </location>
</feature>
<dbReference type="GO" id="GO:0005634">
    <property type="term" value="C:nucleus"/>
    <property type="evidence" value="ECO:0007669"/>
    <property type="project" value="UniProtKB-SubCell"/>
</dbReference>
<sequence>MREHCSLLGKRKPCRGLEHMLEVGNYETITDYILSEDNEDSNLSWLLTFKVASLFDSPMEQPDPAPLKTEVESTQQKVGKPPYTYTELIELALKENGQLTVADIYTWISNRFPYFQANDDRWKNSIRHNLSINPQFRKGMKAKRGAGHLWKLSDEGATPPVSWKPYSAEVTIDELERATASITETNQDFGLYRTAEEILSGVKKRVEVEYLTPEHSSNEDVKSELFSTYSPPHPTIFVVVPPTEDSILP</sequence>
<organism evidence="8">
    <name type="scientific">Clastoptera arizonana</name>
    <name type="common">Arizona spittle bug</name>
    <dbReference type="NCBI Taxonomy" id="38151"/>
    <lineage>
        <taxon>Eukaryota</taxon>
        <taxon>Metazoa</taxon>
        <taxon>Ecdysozoa</taxon>
        <taxon>Arthropoda</taxon>
        <taxon>Hexapoda</taxon>
        <taxon>Insecta</taxon>
        <taxon>Pterygota</taxon>
        <taxon>Neoptera</taxon>
        <taxon>Paraneoptera</taxon>
        <taxon>Hemiptera</taxon>
        <taxon>Auchenorrhyncha</taxon>
        <taxon>Cercopoidea</taxon>
        <taxon>Clastopteridae</taxon>
        <taxon>Clastoptera</taxon>
    </lineage>
</organism>
<proteinExistence type="predicted"/>
<evidence type="ECO:0000259" key="7">
    <source>
        <dbReference type="PROSITE" id="PS50039"/>
    </source>
</evidence>
<keyword evidence="5 6" id="KW-0539">Nucleus</keyword>
<dbReference type="PANTHER" id="PTHR13962">
    <property type="entry name" value="FORKHEAD BOX PROTEIN N3-LIKE PROTEIN-RELATED"/>
    <property type="match status" value="1"/>
</dbReference>
<dbReference type="CDD" id="cd00059">
    <property type="entry name" value="FH_FOX"/>
    <property type="match status" value="1"/>
</dbReference>
<dbReference type="Gene3D" id="1.10.10.10">
    <property type="entry name" value="Winged helix-like DNA-binding domain superfamily/Winged helix DNA-binding domain"/>
    <property type="match status" value="1"/>
</dbReference>
<dbReference type="InterPro" id="IPR047119">
    <property type="entry name" value="FOXN2/3-like"/>
</dbReference>
<reference evidence="8" key="1">
    <citation type="submission" date="2015-12" db="EMBL/GenBank/DDBJ databases">
        <title>De novo transcriptome assembly of four potential Pierce s Disease insect vectors from Arizona vineyards.</title>
        <authorList>
            <person name="Tassone E.E."/>
        </authorList>
    </citation>
    <scope>NUCLEOTIDE SEQUENCE</scope>
</reference>
<dbReference type="InterPro" id="IPR036388">
    <property type="entry name" value="WH-like_DNA-bd_sf"/>
</dbReference>
<dbReference type="InterPro" id="IPR001766">
    <property type="entry name" value="Fork_head_dom"/>
</dbReference>
<dbReference type="GO" id="GO:0000987">
    <property type="term" value="F:cis-regulatory region sequence-specific DNA binding"/>
    <property type="evidence" value="ECO:0007669"/>
    <property type="project" value="TreeGrafter"/>
</dbReference>
<dbReference type="InterPro" id="IPR036390">
    <property type="entry name" value="WH_DNA-bd_sf"/>
</dbReference>
<dbReference type="PRINTS" id="PR00053">
    <property type="entry name" value="FORKHEAD"/>
</dbReference>
<evidence type="ECO:0000256" key="6">
    <source>
        <dbReference type="PROSITE-ProRule" id="PRU00089"/>
    </source>
</evidence>
<dbReference type="SMART" id="SM00339">
    <property type="entry name" value="FH"/>
    <property type="match status" value="1"/>
</dbReference>
<dbReference type="PROSITE" id="PS00658">
    <property type="entry name" value="FORK_HEAD_2"/>
    <property type="match status" value="1"/>
</dbReference>
<dbReference type="Pfam" id="PF00250">
    <property type="entry name" value="Forkhead"/>
    <property type="match status" value="1"/>
</dbReference>
<dbReference type="EMBL" id="GEDC01009720">
    <property type="protein sequence ID" value="JAS27578.1"/>
    <property type="molecule type" value="Transcribed_RNA"/>
</dbReference>
<dbReference type="InterPro" id="IPR030456">
    <property type="entry name" value="TF_fork_head_CS_2"/>
</dbReference>
<dbReference type="SUPFAM" id="SSF46785">
    <property type="entry name" value="Winged helix' DNA-binding domain"/>
    <property type="match status" value="1"/>
</dbReference>
<keyword evidence="2" id="KW-0805">Transcription regulation</keyword>
<gene>
    <name evidence="8" type="ORF">g.3423</name>
</gene>
<dbReference type="GO" id="GO:0003700">
    <property type="term" value="F:DNA-binding transcription factor activity"/>
    <property type="evidence" value="ECO:0007669"/>
    <property type="project" value="InterPro"/>
</dbReference>
<name>A0A1B6DPH2_9HEMI</name>
<accession>A0A1B6DPH2</accession>
<dbReference type="PROSITE" id="PS50039">
    <property type="entry name" value="FORK_HEAD_3"/>
    <property type="match status" value="1"/>
</dbReference>
<keyword evidence="4" id="KW-0804">Transcription</keyword>
<feature type="DNA-binding region" description="Fork-head" evidence="6">
    <location>
        <begin position="80"/>
        <end position="155"/>
    </location>
</feature>
<dbReference type="PANTHER" id="PTHR13962:SF17">
    <property type="entry name" value="FORKHEAD BOX PROTEIN N4"/>
    <property type="match status" value="1"/>
</dbReference>
<evidence type="ECO:0000256" key="1">
    <source>
        <dbReference type="ARBA" id="ARBA00004123"/>
    </source>
</evidence>
<evidence type="ECO:0000313" key="8">
    <source>
        <dbReference type="EMBL" id="JAS27578.1"/>
    </source>
</evidence>
<keyword evidence="3 6" id="KW-0238">DNA-binding</keyword>
<evidence type="ECO:0000256" key="3">
    <source>
        <dbReference type="ARBA" id="ARBA00023125"/>
    </source>
</evidence>
<evidence type="ECO:0000256" key="5">
    <source>
        <dbReference type="ARBA" id="ARBA00023242"/>
    </source>
</evidence>
<protein>
    <recommendedName>
        <fullName evidence="7">Fork-head domain-containing protein</fullName>
    </recommendedName>
</protein>
<comment type="subcellular location">
    <subcellularLocation>
        <location evidence="1 6">Nucleus</location>
    </subcellularLocation>
</comment>
<evidence type="ECO:0000256" key="2">
    <source>
        <dbReference type="ARBA" id="ARBA00023015"/>
    </source>
</evidence>